<protein>
    <submittedName>
        <fullName evidence="1">9169_t:CDS:1</fullName>
    </submittedName>
</protein>
<dbReference type="Proteomes" id="UP000789860">
    <property type="component" value="Unassembled WGS sequence"/>
</dbReference>
<name>A0ACA9KCX1_9GLOM</name>
<dbReference type="EMBL" id="CAJVPM010001358">
    <property type="protein sequence ID" value="CAG8465383.1"/>
    <property type="molecule type" value="Genomic_DNA"/>
</dbReference>
<keyword evidence="2" id="KW-1185">Reference proteome</keyword>
<proteinExistence type="predicted"/>
<evidence type="ECO:0000313" key="1">
    <source>
        <dbReference type="EMBL" id="CAG8465383.1"/>
    </source>
</evidence>
<gene>
    <name evidence="1" type="ORF">SCALOS_LOCUS1795</name>
</gene>
<sequence length="42" mass="4393">PSVAENMRNGNSGGSGGFKKIGRSSDYDKRSYHNHACGSCCG</sequence>
<reference evidence="1" key="1">
    <citation type="submission" date="2021-06" db="EMBL/GenBank/DDBJ databases">
        <authorList>
            <person name="Kallberg Y."/>
            <person name="Tangrot J."/>
            <person name="Rosling A."/>
        </authorList>
    </citation>
    <scope>NUCLEOTIDE SEQUENCE</scope>
    <source>
        <strain evidence="1">AU212A</strain>
    </source>
</reference>
<feature type="non-terminal residue" evidence="1">
    <location>
        <position position="1"/>
    </location>
</feature>
<organism evidence="1 2">
    <name type="scientific">Scutellospora calospora</name>
    <dbReference type="NCBI Taxonomy" id="85575"/>
    <lineage>
        <taxon>Eukaryota</taxon>
        <taxon>Fungi</taxon>
        <taxon>Fungi incertae sedis</taxon>
        <taxon>Mucoromycota</taxon>
        <taxon>Glomeromycotina</taxon>
        <taxon>Glomeromycetes</taxon>
        <taxon>Diversisporales</taxon>
        <taxon>Gigasporaceae</taxon>
        <taxon>Scutellospora</taxon>
    </lineage>
</organism>
<evidence type="ECO:0000313" key="2">
    <source>
        <dbReference type="Proteomes" id="UP000789860"/>
    </source>
</evidence>
<accession>A0ACA9KCX1</accession>
<comment type="caution">
    <text evidence="1">The sequence shown here is derived from an EMBL/GenBank/DDBJ whole genome shotgun (WGS) entry which is preliminary data.</text>
</comment>